<dbReference type="InterPro" id="IPR006076">
    <property type="entry name" value="FAD-dep_OxRdtase"/>
</dbReference>
<sequence>MSKSYDAIIIGAGIIGACVGFELAKRGQRVLNLDRLSGAGLGSTAGSCAVIRLYYSTPDGVAMAREGYYYWLDWPRYLGVVDPTGMVKYINTGAMVLKTEKNKYLRNVKAALEELHVVYEELDADGIRRLMPIVDTRRFGPPVLPDDPRFGQSSGEAIAGALYIPESGLISDPKQSVHNVQVAAEQAGGEYRFNSEVADILQKDGRCAGVRLADGTEIEAPVVVNVAGPHSYQINRMAGVLDGMNIKTRPLKQEVCHVPAPDGFDYDHLGIIISDGDVGCYSRPEVGNHILIGSEDPECDTLDYVDDPDTYDTNFSSQWTTQVMRESQRIPGLRIPNQPSGVVDLYDASDDWIPIYDKSDLPGFYMAVGTSGNQYKNAPVVGRLMAELIAACESGHDHDRDPISFTMHYTKRPCDIGFFSRRREINTDSSFSVIG</sequence>
<evidence type="ECO:0000259" key="7">
    <source>
        <dbReference type="Pfam" id="PF01266"/>
    </source>
</evidence>
<proteinExistence type="predicted"/>
<dbReference type="Proteomes" id="UP000427769">
    <property type="component" value="Chromosome"/>
</dbReference>
<gene>
    <name evidence="8" type="ORF">DSCW_34920</name>
</gene>
<evidence type="ECO:0000313" key="9">
    <source>
        <dbReference type="Proteomes" id="UP000427769"/>
    </source>
</evidence>
<dbReference type="EMBL" id="AP021875">
    <property type="protein sequence ID" value="BBO76075.1"/>
    <property type="molecule type" value="Genomic_DNA"/>
</dbReference>
<keyword evidence="6" id="KW-0472">Membrane</keyword>
<keyword evidence="2" id="KW-0285">Flavoprotein</keyword>
<keyword evidence="6" id="KW-1133">Transmembrane helix</keyword>
<name>A0A5K7Z5T6_9BACT</name>
<keyword evidence="4" id="KW-0560">Oxidoreductase</keyword>
<dbReference type="InterPro" id="IPR045170">
    <property type="entry name" value="MTOX"/>
</dbReference>
<keyword evidence="5" id="KW-0175">Coiled coil</keyword>
<feature type="domain" description="FAD dependent oxidoreductase" evidence="7">
    <location>
        <begin position="6"/>
        <end position="388"/>
    </location>
</feature>
<evidence type="ECO:0000313" key="8">
    <source>
        <dbReference type="EMBL" id="BBO76075.1"/>
    </source>
</evidence>
<evidence type="ECO:0000256" key="2">
    <source>
        <dbReference type="ARBA" id="ARBA00022630"/>
    </source>
</evidence>
<dbReference type="Gene3D" id="3.30.9.10">
    <property type="entry name" value="D-Amino Acid Oxidase, subunit A, domain 2"/>
    <property type="match status" value="1"/>
</dbReference>
<dbReference type="PANTHER" id="PTHR10961:SF46">
    <property type="entry name" value="PEROXISOMAL SARCOSINE OXIDASE"/>
    <property type="match status" value="1"/>
</dbReference>
<feature type="coiled-coil region" evidence="5">
    <location>
        <begin position="94"/>
        <end position="125"/>
    </location>
</feature>
<comment type="cofactor">
    <cofactor evidence="1">
        <name>FAD</name>
        <dbReference type="ChEBI" id="CHEBI:57692"/>
    </cofactor>
</comment>
<keyword evidence="3" id="KW-0274">FAD</keyword>
<feature type="transmembrane region" description="Helical" evidence="6">
    <location>
        <begin position="6"/>
        <end position="24"/>
    </location>
</feature>
<reference evidence="8 9" key="1">
    <citation type="submission" date="2019-11" db="EMBL/GenBank/DDBJ databases">
        <title>Comparative genomics of hydrocarbon-degrading Desulfosarcina strains.</title>
        <authorList>
            <person name="Watanabe M."/>
            <person name="Kojima H."/>
            <person name="Fukui M."/>
        </authorList>
    </citation>
    <scope>NUCLEOTIDE SEQUENCE [LARGE SCALE GENOMIC DNA]</scope>
    <source>
        <strain evidence="8 9">PP31</strain>
    </source>
</reference>
<dbReference type="OrthoDB" id="5410311at2"/>
<dbReference type="InterPro" id="IPR036188">
    <property type="entry name" value="FAD/NAD-bd_sf"/>
</dbReference>
<evidence type="ECO:0000256" key="6">
    <source>
        <dbReference type="SAM" id="Phobius"/>
    </source>
</evidence>
<dbReference type="RefSeq" id="WP_155304932.1">
    <property type="nucleotide sequence ID" value="NZ_AP021875.1"/>
</dbReference>
<dbReference type="PROSITE" id="PS51257">
    <property type="entry name" value="PROKAR_LIPOPROTEIN"/>
    <property type="match status" value="1"/>
</dbReference>
<dbReference type="AlphaFoldDB" id="A0A5K7Z5T6"/>
<dbReference type="KEGG" id="dwd:DSCW_34920"/>
<evidence type="ECO:0000256" key="1">
    <source>
        <dbReference type="ARBA" id="ARBA00001974"/>
    </source>
</evidence>
<evidence type="ECO:0000256" key="3">
    <source>
        <dbReference type="ARBA" id="ARBA00022827"/>
    </source>
</evidence>
<dbReference type="GO" id="GO:0050660">
    <property type="term" value="F:flavin adenine dinucleotide binding"/>
    <property type="evidence" value="ECO:0007669"/>
    <property type="project" value="InterPro"/>
</dbReference>
<dbReference type="PANTHER" id="PTHR10961">
    <property type="entry name" value="PEROXISOMAL SARCOSINE OXIDASE"/>
    <property type="match status" value="1"/>
</dbReference>
<dbReference type="GO" id="GO:0008115">
    <property type="term" value="F:sarcosine oxidase activity"/>
    <property type="evidence" value="ECO:0007669"/>
    <property type="project" value="TreeGrafter"/>
</dbReference>
<evidence type="ECO:0000256" key="5">
    <source>
        <dbReference type="SAM" id="Coils"/>
    </source>
</evidence>
<keyword evidence="6" id="KW-0812">Transmembrane</keyword>
<organism evidence="8 9">
    <name type="scientific">Desulfosarcina widdelii</name>
    <dbReference type="NCBI Taxonomy" id="947919"/>
    <lineage>
        <taxon>Bacteria</taxon>
        <taxon>Pseudomonadati</taxon>
        <taxon>Thermodesulfobacteriota</taxon>
        <taxon>Desulfobacteria</taxon>
        <taxon>Desulfobacterales</taxon>
        <taxon>Desulfosarcinaceae</taxon>
        <taxon>Desulfosarcina</taxon>
    </lineage>
</organism>
<dbReference type="Pfam" id="PF01266">
    <property type="entry name" value="DAO"/>
    <property type="match status" value="1"/>
</dbReference>
<dbReference type="SUPFAM" id="SSF51905">
    <property type="entry name" value="FAD/NAD(P)-binding domain"/>
    <property type="match status" value="1"/>
</dbReference>
<protein>
    <submittedName>
        <fullName evidence="8">Oxidoreductase</fullName>
    </submittedName>
</protein>
<dbReference type="Gene3D" id="3.50.50.60">
    <property type="entry name" value="FAD/NAD(P)-binding domain"/>
    <property type="match status" value="1"/>
</dbReference>
<evidence type="ECO:0000256" key="4">
    <source>
        <dbReference type="ARBA" id="ARBA00023002"/>
    </source>
</evidence>
<accession>A0A5K7Z5T6</accession>
<keyword evidence="9" id="KW-1185">Reference proteome</keyword>